<dbReference type="EMBL" id="FAVC01000003">
    <property type="protein sequence ID" value="CUU89639.1"/>
    <property type="molecule type" value="Genomic_DNA"/>
</dbReference>
<dbReference type="Pfam" id="PF05573">
    <property type="entry name" value="NosL"/>
    <property type="match status" value="1"/>
</dbReference>
<proteinExistence type="predicted"/>
<accession>A0A0S4SF53</accession>
<accession>A0A2S5J4H9</accession>
<evidence type="ECO:0000313" key="3">
    <source>
        <dbReference type="EMBL" id="CUU84943.1"/>
    </source>
</evidence>
<dbReference type="Proteomes" id="UP000052237">
    <property type="component" value="Unassembled WGS sequence"/>
</dbReference>
<dbReference type="Proteomes" id="UP000052245">
    <property type="component" value="Unassembled WGS sequence"/>
</dbReference>
<feature type="signal peptide" evidence="1">
    <location>
        <begin position="1"/>
        <end position="19"/>
    </location>
</feature>
<dbReference type="GeneID" id="29474172"/>
<dbReference type="Gene3D" id="3.30.70.2050">
    <property type="match status" value="1"/>
</dbReference>
<evidence type="ECO:0000313" key="2">
    <source>
        <dbReference type="EMBL" id="CUU83103.1"/>
    </source>
</evidence>
<dbReference type="SUPFAM" id="SSF160387">
    <property type="entry name" value="NosL/MerB-like"/>
    <property type="match status" value="1"/>
</dbReference>
<comment type="caution">
    <text evidence="4">The sequence shown here is derived from an EMBL/GenBank/DDBJ whole genome shotgun (WGS) entry which is preliminary data.</text>
</comment>
<dbReference type="PANTHER" id="PTHR41247:SF1">
    <property type="entry name" value="HTH-TYPE TRANSCRIPTIONAL REPRESSOR YCNK"/>
    <property type="match status" value="1"/>
</dbReference>
<evidence type="ECO:0000313" key="6">
    <source>
        <dbReference type="Proteomes" id="UP000052245"/>
    </source>
</evidence>
<evidence type="ECO:0000313" key="7">
    <source>
        <dbReference type="Proteomes" id="UP000052257"/>
    </source>
</evidence>
<dbReference type="RefSeq" id="WP_034963462.1">
    <property type="nucleotide sequence ID" value="NZ_CBCRTP010000001.1"/>
</dbReference>
<sequence length="151" mass="17432">MKKIIFFILCFGLALGANLKDSEFFKDVNSTCPIKFIDVFSHPDWISVLEYKNGEKVLFSSVKPMFHYFYVSSYKHISPLKKMYVTDFKTKNLIDASDAFYVFGSRIVSASGDDLIPFSSMEDAKEFMDKNSGHKILKFNEITKKLIDYLD</sequence>
<name>A0A2S5J4H9_CAMHY</name>
<evidence type="ECO:0000256" key="1">
    <source>
        <dbReference type="SAM" id="SignalP"/>
    </source>
</evidence>
<dbReference type="AlphaFoldDB" id="A0A2S5J4H9"/>
<dbReference type="EMBL" id="FAUW01000003">
    <property type="protein sequence ID" value="CUU83103.1"/>
    <property type="molecule type" value="Genomic_DNA"/>
</dbReference>
<dbReference type="EMBL" id="FAVB01000003">
    <property type="protein sequence ID" value="CUU84943.1"/>
    <property type="molecule type" value="Genomic_DNA"/>
</dbReference>
<dbReference type="Proteomes" id="UP000052257">
    <property type="component" value="Unassembled WGS sequence"/>
</dbReference>
<protein>
    <submittedName>
        <fullName evidence="4">NosL protein</fullName>
    </submittedName>
</protein>
<feature type="chain" id="PRO_5014239534" evidence="1">
    <location>
        <begin position="20"/>
        <end position="151"/>
    </location>
</feature>
<reference evidence="5 6" key="1">
    <citation type="submission" date="2015-11" db="EMBL/GenBank/DDBJ databases">
        <authorList>
            <consortium name="Pathogen Informatics"/>
        </authorList>
    </citation>
    <scope>NUCLEOTIDE SEQUENCE [LARGE SCALE GENOMIC DNA]</scope>
    <source>
        <strain evidence="3 5">006A-0059</strain>
        <strain evidence="2 7">006A-0191</strain>
        <strain evidence="4 6">007A-0283</strain>
    </source>
</reference>
<evidence type="ECO:0000313" key="4">
    <source>
        <dbReference type="EMBL" id="CUU89639.1"/>
    </source>
</evidence>
<keyword evidence="5" id="KW-1185">Reference proteome</keyword>
<gene>
    <name evidence="3" type="ORF">ERS686654_01579</name>
    <name evidence="2" type="ORF">ERS739220_01392</name>
    <name evidence="4" type="ORF">ERS739223_01469</name>
</gene>
<dbReference type="PANTHER" id="PTHR41247">
    <property type="entry name" value="HTH-TYPE TRANSCRIPTIONAL REPRESSOR YCNK"/>
    <property type="match status" value="1"/>
</dbReference>
<organism evidence="4 6">
    <name type="scientific">Campylobacter hyointestinalis subsp. hyointestinalis</name>
    <dbReference type="NCBI Taxonomy" id="91352"/>
    <lineage>
        <taxon>Bacteria</taxon>
        <taxon>Pseudomonadati</taxon>
        <taxon>Campylobacterota</taxon>
        <taxon>Epsilonproteobacteria</taxon>
        <taxon>Campylobacterales</taxon>
        <taxon>Campylobacteraceae</taxon>
        <taxon>Campylobacter</taxon>
    </lineage>
</organism>
<dbReference type="InterPro" id="IPR008719">
    <property type="entry name" value="N2O_reductase_NosL"/>
</dbReference>
<keyword evidence="1" id="KW-0732">Signal</keyword>
<evidence type="ECO:0000313" key="5">
    <source>
        <dbReference type="Proteomes" id="UP000052237"/>
    </source>
</evidence>